<dbReference type="RefSeq" id="WP_420882784.1">
    <property type="nucleotide sequence ID" value="NZ_CP085144.1"/>
</dbReference>
<dbReference type="SUPFAM" id="SSF54786">
    <property type="entry name" value="YcfA/nrd intein domain"/>
    <property type="match status" value="1"/>
</dbReference>
<evidence type="ECO:0000256" key="6">
    <source>
        <dbReference type="ARBA" id="ARBA00022884"/>
    </source>
</evidence>
<dbReference type="Pfam" id="PF07927">
    <property type="entry name" value="HicA_toxin"/>
    <property type="match status" value="1"/>
</dbReference>
<dbReference type="Proteomes" id="UP000831019">
    <property type="component" value="Chromosome"/>
</dbReference>
<keyword evidence="3" id="KW-0540">Nuclease</keyword>
<comment type="similarity">
    <text evidence="1">Belongs to the HicA mRNA interferase family.</text>
</comment>
<evidence type="ECO:0000256" key="4">
    <source>
        <dbReference type="ARBA" id="ARBA00022759"/>
    </source>
</evidence>
<keyword evidence="9" id="KW-1185">Reference proteome</keyword>
<keyword evidence="2" id="KW-1277">Toxin-antitoxin system</keyword>
<reference evidence="9" key="1">
    <citation type="journal article" date="2022" name="Microorganisms">
        <title>Beyond the ABCs#Discovery of Three New Plasmid Types in Rhodobacterales (RepQ, RepY, RepW).</title>
        <authorList>
            <person name="Freese H.M."/>
            <person name="Ringel V."/>
            <person name="Overmann J."/>
            <person name="Petersen J."/>
        </authorList>
    </citation>
    <scope>NUCLEOTIDE SEQUENCE [LARGE SCALE GENOMIC DNA]</scope>
    <source>
        <strain evidence="9">DSM 109990</strain>
    </source>
</reference>
<dbReference type="Gene3D" id="3.30.920.30">
    <property type="entry name" value="Hypothetical protein"/>
    <property type="match status" value="1"/>
</dbReference>
<sequence>MVKGFYNDVVAQLISAGYVVKKGGKGSHEKWKHKTLPTLTVPRNMLSKHTANGILKDAGLPKLP</sequence>
<keyword evidence="5" id="KW-0378">Hydrolase</keyword>
<evidence type="ECO:0000256" key="7">
    <source>
        <dbReference type="ARBA" id="ARBA00023016"/>
    </source>
</evidence>
<evidence type="ECO:0008006" key="10">
    <source>
        <dbReference type="Google" id="ProtNLM"/>
    </source>
</evidence>
<evidence type="ECO:0000256" key="3">
    <source>
        <dbReference type="ARBA" id="ARBA00022722"/>
    </source>
</evidence>
<keyword evidence="4" id="KW-0255">Endonuclease</keyword>
<accession>A0ABY3ZJ01</accession>
<dbReference type="InterPro" id="IPR012933">
    <property type="entry name" value="HicA_mRNA_interferase"/>
</dbReference>
<keyword evidence="7" id="KW-0346">Stress response</keyword>
<evidence type="ECO:0000256" key="5">
    <source>
        <dbReference type="ARBA" id="ARBA00022801"/>
    </source>
</evidence>
<evidence type="ECO:0000256" key="1">
    <source>
        <dbReference type="ARBA" id="ARBA00006620"/>
    </source>
</evidence>
<proteinExistence type="inferred from homology"/>
<name>A0ABY3ZJ01_9RHOB</name>
<protein>
    <recommendedName>
        <fullName evidence="10">HicA toxin of toxin-antitoxin</fullName>
    </recommendedName>
</protein>
<keyword evidence="6" id="KW-0694">RNA-binding</keyword>
<gene>
    <name evidence="8" type="ORF">DSM109990_01339</name>
</gene>
<evidence type="ECO:0000313" key="8">
    <source>
        <dbReference type="EMBL" id="UOA14533.1"/>
    </source>
</evidence>
<dbReference type="InterPro" id="IPR038570">
    <property type="entry name" value="HicA_sf"/>
</dbReference>
<evidence type="ECO:0000256" key="2">
    <source>
        <dbReference type="ARBA" id="ARBA00022649"/>
    </source>
</evidence>
<evidence type="ECO:0000313" key="9">
    <source>
        <dbReference type="Proteomes" id="UP000831019"/>
    </source>
</evidence>
<organism evidence="8 9">
    <name type="scientific">Sulfitobacter dubius</name>
    <dbReference type="NCBI Taxonomy" id="218673"/>
    <lineage>
        <taxon>Bacteria</taxon>
        <taxon>Pseudomonadati</taxon>
        <taxon>Pseudomonadota</taxon>
        <taxon>Alphaproteobacteria</taxon>
        <taxon>Rhodobacterales</taxon>
        <taxon>Roseobacteraceae</taxon>
        <taxon>Sulfitobacter</taxon>
    </lineage>
</organism>
<dbReference type="EMBL" id="CP085144">
    <property type="protein sequence ID" value="UOA14533.1"/>
    <property type="molecule type" value="Genomic_DNA"/>
</dbReference>